<comment type="caution">
    <text evidence="2">The sequence shown here is derived from an EMBL/GenBank/DDBJ whole genome shotgun (WGS) entry which is preliminary data.</text>
</comment>
<evidence type="ECO:0000256" key="1">
    <source>
        <dbReference type="SAM" id="Phobius"/>
    </source>
</evidence>
<dbReference type="AlphaFoldDB" id="A0A8J3CEK2"/>
<evidence type="ECO:0000313" key="2">
    <source>
        <dbReference type="EMBL" id="GGM82924.1"/>
    </source>
</evidence>
<evidence type="ECO:0000313" key="3">
    <source>
        <dbReference type="Proteomes" id="UP000637578"/>
    </source>
</evidence>
<organism evidence="2 3">
    <name type="scientific">Longimycelium tulufanense</name>
    <dbReference type="NCBI Taxonomy" id="907463"/>
    <lineage>
        <taxon>Bacteria</taxon>
        <taxon>Bacillati</taxon>
        <taxon>Actinomycetota</taxon>
        <taxon>Actinomycetes</taxon>
        <taxon>Pseudonocardiales</taxon>
        <taxon>Pseudonocardiaceae</taxon>
        <taxon>Longimycelium</taxon>
    </lineage>
</organism>
<feature type="transmembrane region" description="Helical" evidence="1">
    <location>
        <begin position="46"/>
        <end position="64"/>
    </location>
</feature>
<gene>
    <name evidence="2" type="ORF">GCM10012275_61850</name>
</gene>
<dbReference type="Proteomes" id="UP000637578">
    <property type="component" value="Unassembled WGS sequence"/>
</dbReference>
<reference evidence="2" key="1">
    <citation type="journal article" date="2014" name="Int. J. Syst. Evol. Microbiol.">
        <title>Complete genome sequence of Corynebacterium casei LMG S-19264T (=DSM 44701T), isolated from a smear-ripened cheese.</title>
        <authorList>
            <consortium name="US DOE Joint Genome Institute (JGI-PGF)"/>
            <person name="Walter F."/>
            <person name="Albersmeier A."/>
            <person name="Kalinowski J."/>
            <person name="Ruckert C."/>
        </authorList>
    </citation>
    <scope>NUCLEOTIDE SEQUENCE</scope>
    <source>
        <strain evidence="2">CGMCC 4.5737</strain>
    </source>
</reference>
<dbReference type="RefSeq" id="WP_189061974.1">
    <property type="nucleotide sequence ID" value="NZ_BMMK01000058.1"/>
</dbReference>
<keyword evidence="1" id="KW-1133">Transmembrane helix</keyword>
<reference evidence="2" key="2">
    <citation type="submission" date="2020-09" db="EMBL/GenBank/DDBJ databases">
        <authorList>
            <person name="Sun Q."/>
            <person name="Zhou Y."/>
        </authorList>
    </citation>
    <scope>NUCLEOTIDE SEQUENCE</scope>
    <source>
        <strain evidence="2">CGMCC 4.5737</strain>
    </source>
</reference>
<proteinExistence type="predicted"/>
<dbReference type="EMBL" id="BMMK01000058">
    <property type="protein sequence ID" value="GGM82924.1"/>
    <property type="molecule type" value="Genomic_DNA"/>
</dbReference>
<feature type="transmembrane region" description="Helical" evidence="1">
    <location>
        <begin position="21"/>
        <end position="40"/>
    </location>
</feature>
<feature type="transmembrane region" description="Helical" evidence="1">
    <location>
        <begin position="73"/>
        <end position="90"/>
    </location>
</feature>
<name>A0A8J3CEK2_9PSEU</name>
<accession>A0A8J3CEK2</accession>
<sequence>MDARRSTRSPLLPGDGPLSRVPAVVAFLVVLGLFLAGVWVRGVVGAALLGVLALLVVGLLAATWHRLRPAERAVRLVVLLVLLGVAWSAFQAG</sequence>
<protein>
    <submittedName>
        <fullName evidence="2">Uncharacterized protein</fullName>
    </submittedName>
</protein>
<keyword evidence="1" id="KW-0812">Transmembrane</keyword>
<keyword evidence="3" id="KW-1185">Reference proteome</keyword>
<keyword evidence="1" id="KW-0472">Membrane</keyword>